<keyword evidence="9" id="KW-1185">Reference proteome</keyword>
<evidence type="ECO:0000256" key="6">
    <source>
        <dbReference type="SAM" id="Phobius"/>
    </source>
</evidence>
<dbReference type="Gene3D" id="1.20.950.20">
    <property type="entry name" value="Transmembrane di-heme cytochromes, Chain C"/>
    <property type="match status" value="1"/>
</dbReference>
<keyword evidence="2" id="KW-1003">Cell membrane</keyword>
<feature type="transmembrane region" description="Helical" evidence="6">
    <location>
        <begin position="12"/>
        <end position="33"/>
    </location>
</feature>
<feature type="domain" description="Cytochrome b561 bacterial/Ni-hydrogenase" evidence="7">
    <location>
        <begin position="8"/>
        <end position="176"/>
    </location>
</feature>
<dbReference type="RefSeq" id="WP_164210573.1">
    <property type="nucleotide sequence ID" value="NZ_JAAGSC010000037.1"/>
</dbReference>
<dbReference type="InterPro" id="IPR051542">
    <property type="entry name" value="Hydrogenase_cytochrome"/>
</dbReference>
<dbReference type="SUPFAM" id="SSF81342">
    <property type="entry name" value="Transmembrane di-heme cytochromes"/>
    <property type="match status" value="1"/>
</dbReference>
<gene>
    <name evidence="8" type="ORF">G3I74_05470</name>
</gene>
<dbReference type="GO" id="GO:0022904">
    <property type="term" value="P:respiratory electron transport chain"/>
    <property type="evidence" value="ECO:0007669"/>
    <property type="project" value="InterPro"/>
</dbReference>
<evidence type="ECO:0000259" key="7">
    <source>
        <dbReference type="Pfam" id="PF01292"/>
    </source>
</evidence>
<keyword evidence="5 6" id="KW-0472">Membrane</keyword>
<evidence type="ECO:0000256" key="2">
    <source>
        <dbReference type="ARBA" id="ARBA00022475"/>
    </source>
</evidence>
<dbReference type="InterPro" id="IPR016174">
    <property type="entry name" value="Di-haem_cyt_TM"/>
</dbReference>
<feature type="transmembrane region" description="Helical" evidence="6">
    <location>
        <begin position="145"/>
        <end position="164"/>
    </location>
</feature>
<evidence type="ECO:0000313" key="8">
    <source>
        <dbReference type="EMBL" id="NDY95174.1"/>
    </source>
</evidence>
<evidence type="ECO:0000313" key="9">
    <source>
        <dbReference type="Proteomes" id="UP000484885"/>
    </source>
</evidence>
<feature type="transmembrane region" description="Helical" evidence="6">
    <location>
        <begin position="193"/>
        <end position="215"/>
    </location>
</feature>
<comment type="subcellular location">
    <subcellularLocation>
        <location evidence="1">Cell membrane</location>
        <topology evidence="1">Multi-pass membrane protein</topology>
    </subcellularLocation>
</comment>
<dbReference type="PANTHER" id="PTHR30485:SF2">
    <property type="entry name" value="BLL0597 PROTEIN"/>
    <property type="match status" value="1"/>
</dbReference>
<keyword evidence="4 6" id="KW-1133">Transmembrane helix</keyword>
<dbReference type="AlphaFoldDB" id="A0A845UXE2"/>
<evidence type="ECO:0000256" key="5">
    <source>
        <dbReference type="ARBA" id="ARBA00023136"/>
    </source>
</evidence>
<dbReference type="PANTHER" id="PTHR30485">
    <property type="entry name" value="NI/FE-HYDROGENASE 1 B-TYPE CYTOCHROME SUBUNIT"/>
    <property type="match status" value="1"/>
</dbReference>
<dbReference type="GO" id="GO:0005886">
    <property type="term" value="C:plasma membrane"/>
    <property type="evidence" value="ECO:0007669"/>
    <property type="project" value="UniProtKB-SubCell"/>
</dbReference>
<comment type="caution">
    <text evidence="8">The sequence shown here is derived from an EMBL/GenBank/DDBJ whole genome shotgun (WGS) entry which is preliminary data.</text>
</comment>
<organism evidence="8 9">
    <name type="scientific">Wenzhouxiangella limi</name>
    <dbReference type="NCBI Taxonomy" id="2707351"/>
    <lineage>
        <taxon>Bacteria</taxon>
        <taxon>Pseudomonadati</taxon>
        <taxon>Pseudomonadota</taxon>
        <taxon>Gammaproteobacteria</taxon>
        <taxon>Chromatiales</taxon>
        <taxon>Wenzhouxiangellaceae</taxon>
        <taxon>Wenzhouxiangella</taxon>
    </lineage>
</organism>
<evidence type="ECO:0000256" key="3">
    <source>
        <dbReference type="ARBA" id="ARBA00022692"/>
    </source>
</evidence>
<dbReference type="Pfam" id="PF01292">
    <property type="entry name" value="Ni_hydr_CYTB"/>
    <property type="match status" value="1"/>
</dbReference>
<accession>A0A845UXE2</accession>
<evidence type="ECO:0000256" key="4">
    <source>
        <dbReference type="ARBA" id="ARBA00022989"/>
    </source>
</evidence>
<dbReference type="GO" id="GO:0009055">
    <property type="term" value="F:electron transfer activity"/>
    <property type="evidence" value="ECO:0007669"/>
    <property type="project" value="InterPro"/>
</dbReference>
<protein>
    <submittedName>
        <fullName evidence="8">Cytochrome B</fullName>
    </submittedName>
</protein>
<dbReference type="GO" id="GO:0020037">
    <property type="term" value="F:heme binding"/>
    <property type="evidence" value="ECO:0007669"/>
    <property type="project" value="TreeGrafter"/>
</dbReference>
<keyword evidence="3 6" id="KW-0812">Transmembrane</keyword>
<proteinExistence type="predicted"/>
<feature type="transmembrane region" description="Helical" evidence="6">
    <location>
        <begin position="39"/>
        <end position="59"/>
    </location>
</feature>
<dbReference type="InterPro" id="IPR011577">
    <property type="entry name" value="Cyt_b561_bac/Ni-Hgenase"/>
</dbReference>
<name>A0A845UXE2_9GAMM</name>
<reference evidence="8 9" key="1">
    <citation type="submission" date="2020-02" db="EMBL/GenBank/DDBJ databases">
        <authorList>
            <person name="Zhang X.-Y."/>
        </authorList>
    </citation>
    <scope>NUCLEOTIDE SEQUENCE [LARGE SCALE GENOMIC DNA]</scope>
    <source>
        <strain evidence="8 9">C33</strain>
    </source>
</reference>
<evidence type="ECO:0000256" key="1">
    <source>
        <dbReference type="ARBA" id="ARBA00004651"/>
    </source>
</evidence>
<feature type="transmembrane region" description="Helical" evidence="6">
    <location>
        <begin position="92"/>
        <end position="114"/>
    </location>
</feature>
<sequence length="227" mass="24801">MKPITVHVWDLPLRLFHWLLLVAVAGALISVQLEAMEWHGRFGLAVLGLLVFRVFWGFIGSTHARFASFAPGPSSLADYLRGRWQGLGHNPLGALSVFAILAVLAFQAGSGLFADDVIAYTGPLRRAVSGDTSSWLTGWHMRMEYVIYGLIALHLGAIAFHEFIKRERLVRPMITGRKQIETTSPQDARGGGWMAFLIAVLIAAAAVWLANGALLSPPPPPPQDLGW</sequence>
<dbReference type="Proteomes" id="UP000484885">
    <property type="component" value="Unassembled WGS sequence"/>
</dbReference>
<dbReference type="EMBL" id="JAAGSC010000037">
    <property type="protein sequence ID" value="NDY95174.1"/>
    <property type="molecule type" value="Genomic_DNA"/>
</dbReference>